<protein>
    <submittedName>
        <fullName evidence="3">Cytochrome P450</fullName>
    </submittedName>
</protein>
<sequence length="449" mass="48972">MIVINFIVAVWVRILMVLDGLLALPRLLWMILTTKGPKGKGFGGKVGAALGNPKGQRLIFTFLRAFIPNLSLKAQLVKAYQNTGTVIVGRMADVQEVIARNEDFEVVYEPKMRKITGGANFFLGMQDTALYVRDTSNMRLAMRRDDVATLVQPPAAKQAAAIVAGLPGRIDVPQDLTLQVPTSMVQDYFGIDVGSRQNLIDGATRMFWYLFIDLAGDPAVEAEALRYAAICREAIAGSIDARKGHLKDDVISRCLALQTSGTPGMDDVGIRDNMIGLLIGAIPTLSKASILALDQILDRPDVLAQAQAAARSGDEAAVGQILFEGLRFNPLNPVIYRRSALDTVIAANTLRACRIRKGQMVMAGNFSGMFDPTALESPNSFRAGRPWQDYILWGVGMHVCFGDYINRAVIPAMLTPLLARQNLRRAKGADGQINSGGTPFPQHWVLEYD</sequence>
<comment type="similarity">
    <text evidence="1">Belongs to the cytochrome P450 family.</text>
</comment>
<dbReference type="Gene3D" id="1.10.630.10">
    <property type="entry name" value="Cytochrome P450"/>
    <property type="match status" value="1"/>
</dbReference>
<dbReference type="RefSeq" id="WP_307352134.1">
    <property type="nucleotide sequence ID" value="NZ_JAUSVS010000010.1"/>
</dbReference>
<comment type="caution">
    <text evidence="3">The sequence shown here is derived from an EMBL/GenBank/DDBJ whole genome shotgun (WGS) entry which is preliminary data.</text>
</comment>
<evidence type="ECO:0000256" key="1">
    <source>
        <dbReference type="ARBA" id="ARBA00010617"/>
    </source>
</evidence>
<dbReference type="SUPFAM" id="SSF48264">
    <property type="entry name" value="Cytochrome P450"/>
    <property type="match status" value="1"/>
</dbReference>
<evidence type="ECO:0000313" key="3">
    <source>
        <dbReference type="EMBL" id="MDQ0466205.1"/>
    </source>
</evidence>
<evidence type="ECO:0000313" key="4">
    <source>
        <dbReference type="Proteomes" id="UP001228905"/>
    </source>
</evidence>
<dbReference type="InterPro" id="IPR036396">
    <property type="entry name" value="Cyt_P450_sf"/>
</dbReference>
<feature type="transmembrane region" description="Helical" evidence="2">
    <location>
        <begin position="6"/>
        <end position="29"/>
    </location>
</feature>
<name>A0ABU0IW22_9CAUL</name>
<keyword evidence="2" id="KW-0812">Transmembrane</keyword>
<gene>
    <name evidence="3" type="ORF">QO010_003998</name>
</gene>
<organism evidence="3 4">
    <name type="scientific">Caulobacter ginsengisoli</name>
    <dbReference type="NCBI Taxonomy" id="400775"/>
    <lineage>
        <taxon>Bacteria</taxon>
        <taxon>Pseudomonadati</taxon>
        <taxon>Pseudomonadota</taxon>
        <taxon>Alphaproteobacteria</taxon>
        <taxon>Caulobacterales</taxon>
        <taxon>Caulobacteraceae</taxon>
        <taxon>Caulobacter</taxon>
    </lineage>
</organism>
<reference evidence="3 4" key="1">
    <citation type="submission" date="2023-07" db="EMBL/GenBank/DDBJ databases">
        <title>Genomic Encyclopedia of Type Strains, Phase IV (KMG-IV): sequencing the most valuable type-strain genomes for metagenomic binning, comparative biology and taxonomic classification.</title>
        <authorList>
            <person name="Goeker M."/>
        </authorList>
    </citation>
    <scope>NUCLEOTIDE SEQUENCE [LARGE SCALE GENOMIC DNA]</scope>
    <source>
        <strain evidence="3 4">DSM 18695</strain>
    </source>
</reference>
<dbReference type="PANTHER" id="PTHR46696:SF1">
    <property type="entry name" value="CYTOCHROME P450 YJIB-RELATED"/>
    <property type="match status" value="1"/>
</dbReference>
<dbReference type="PANTHER" id="PTHR46696">
    <property type="entry name" value="P450, PUTATIVE (EUROFUNG)-RELATED"/>
    <property type="match status" value="1"/>
</dbReference>
<proteinExistence type="inferred from homology"/>
<evidence type="ECO:0000256" key="2">
    <source>
        <dbReference type="SAM" id="Phobius"/>
    </source>
</evidence>
<dbReference type="EMBL" id="JAUSVS010000010">
    <property type="protein sequence ID" value="MDQ0466205.1"/>
    <property type="molecule type" value="Genomic_DNA"/>
</dbReference>
<keyword evidence="4" id="KW-1185">Reference proteome</keyword>
<keyword evidence="2" id="KW-0472">Membrane</keyword>
<dbReference type="Proteomes" id="UP001228905">
    <property type="component" value="Unassembled WGS sequence"/>
</dbReference>
<keyword evidence="2" id="KW-1133">Transmembrane helix</keyword>
<accession>A0ABU0IW22</accession>
<dbReference type="CDD" id="cd20612">
    <property type="entry name" value="CYP_LDS-like_C"/>
    <property type="match status" value="1"/>
</dbReference>